<proteinExistence type="predicted"/>
<gene>
    <name evidence="1" type="ORF">BO78DRAFT_191236</name>
</gene>
<name>A0A319E1C8_ASPSB</name>
<organism evidence="1 2">
    <name type="scientific">Aspergillus sclerotiicarbonarius (strain CBS 121057 / IBT 28362)</name>
    <dbReference type="NCBI Taxonomy" id="1448318"/>
    <lineage>
        <taxon>Eukaryota</taxon>
        <taxon>Fungi</taxon>
        <taxon>Dikarya</taxon>
        <taxon>Ascomycota</taxon>
        <taxon>Pezizomycotina</taxon>
        <taxon>Eurotiomycetes</taxon>
        <taxon>Eurotiomycetidae</taxon>
        <taxon>Eurotiales</taxon>
        <taxon>Aspergillaceae</taxon>
        <taxon>Aspergillus</taxon>
        <taxon>Aspergillus subgen. Circumdati</taxon>
    </lineage>
</organism>
<reference evidence="1 2" key="1">
    <citation type="submission" date="2018-02" db="EMBL/GenBank/DDBJ databases">
        <title>The genomes of Aspergillus section Nigri reveals drivers in fungal speciation.</title>
        <authorList>
            <consortium name="DOE Joint Genome Institute"/>
            <person name="Vesth T.C."/>
            <person name="Nybo J."/>
            <person name="Theobald S."/>
            <person name="Brandl J."/>
            <person name="Frisvad J.C."/>
            <person name="Nielsen K.F."/>
            <person name="Lyhne E.K."/>
            <person name="Kogle M.E."/>
            <person name="Kuo A."/>
            <person name="Riley R."/>
            <person name="Clum A."/>
            <person name="Nolan M."/>
            <person name="Lipzen A."/>
            <person name="Salamov A."/>
            <person name="Henrissat B."/>
            <person name="Wiebenga A."/>
            <person name="De vries R.P."/>
            <person name="Grigoriev I.V."/>
            <person name="Mortensen U.H."/>
            <person name="Andersen M.R."/>
            <person name="Baker S.E."/>
        </authorList>
    </citation>
    <scope>NUCLEOTIDE SEQUENCE [LARGE SCALE GENOMIC DNA]</scope>
    <source>
        <strain evidence="1 2">CBS 121057</strain>
    </source>
</reference>
<keyword evidence="2" id="KW-1185">Reference proteome</keyword>
<evidence type="ECO:0000313" key="2">
    <source>
        <dbReference type="Proteomes" id="UP000248423"/>
    </source>
</evidence>
<dbReference type="AlphaFoldDB" id="A0A319E1C8"/>
<dbReference type="EMBL" id="KZ826376">
    <property type="protein sequence ID" value="PYI03836.1"/>
    <property type="molecule type" value="Genomic_DNA"/>
</dbReference>
<sequence>MPSFLVSGILESCAGFPVCTNIHIGERFKMNLLNMLFLLLARTIFRLITIRLLATSTLLSTFTPRPPTAAHRIIHIDICLLRHVSAPRPSQCGGDPVSSSWPNGTSRMAGATRPPLVGRLWLLISLHDYIFQRR</sequence>
<accession>A0A319E1C8</accession>
<dbReference type="VEuPathDB" id="FungiDB:BO78DRAFT_191236"/>
<dbReference type="Proteomes" id="UP000248423">
    <property type="component" value="Unassembled WGS sequence"/>
</dbReference>
<protein>
    <submittedName>
        <fullName evidence="1">Uncharacterized protein</fullName>
    </submittedName>
</protein>
<evidence type="ECO:0000313" key="1">
    <source>
        <dbReference type="EMBL" id="PYI03836.1"/>
    </source>
</evidence>